<dbReference type="SMART" id="SM00355">
    <property type="entry name" value="ZnF_C2H2"/>
    <property type="match status" value="2"/>
</dbReference>
<evidence type="ECO:0000256" key="4">
    <source>
        <dbReference type="ARBA" id="ARBA00022843"/>
    </source>
</evidence>
<keyword evidence="7" id="KW-0539">Nucleus</keyword>
<gene>
    <name evidence="13" type="ORF">CALCODRAFT_451993</name>
</gene>
<dbReference type="GO" id="GO:0008270">
    <property type="term" value="F:zinc ion binding"/>
    <property type="evidence" value="ECO:0007669"/>
    <property type="project" value="UniProtKB-KW"/>
</dbReference>
<keyword evidence="14" id="KW-1185">Reference proteome</keyword>
<evidence type="ECO:0000256" key="8">
    <source>
        <dbReference type="ARBA" id="ARBA00024345"/>
    </source>
</evidence>
<keyword evidence="3" id="KW-1017">Isopeptide bond</keyword>
<dbReference type="EMBL" id="KV423954">
    <property type="protein sequence ID" value="KZT58142.1"/>
    <property type="molecule type" value="Genomic_DNA"/>
</dbReference>
<accession>A0A165GJB5</accession>
<comment type="similarity">
    <text evidence="8">Belongs to the STE12 transcription factor family.</text>
</comment>
<keyword evidence="10" id="KW-0479">Metal-binding</keyword>
<name>A0A165GJB5_9BASI</name>
<evidence type="ECO:0000256" key="10">
    <source>
        <dbReference type="PROSITE-ProRule" id="PRU00042"/>
    </source>
</evidence>
<evidence type="ECO:0000313" key="13">
    <source>
        <dbReference type="EMBL" id="KZT58142.1"/>
    </source>
</evidence>
<evidence type="ECO:0000256" key="9">
    <source>
        <dbReference type="ARBA" id="ARBA00069242"/>
    </source>
</evidence>
<dbReference type="InterPro" id="IPR013087">
    <property type="entry name" value="Znf_C2H2_type"/>
</dbReference>
<dbReference type="AlphaFoldDB" id="A0A165GJB5"/>
<dbReference type="SMART" id="SM00424">
    <property type="entry name" value="STE"/>
    <property type="match status" value="1"/>
</dbReference>
<keyword evidence="4" id="KW-0832">Ubl conjugation</keyword>
<organism evidence="13 14">
    <name type="scientific">Calocera cornea HHB12733</name>
    <dbReference type="NCBI Taxonomy" id="1353952"/>
    <lineage>
        <taxon>Eukaryota</taxon>
        <taxon>Fungi</taxon>
        <taxon>Dikarya</taxon>
        <taxon>Basidiomycota</taxon>
        <taxon>Agaricomycotina</taxon>
        <taxon>Dacrymycetes</taxon>
        <taxon>Dacrymycetales</taxon>
        <taxon>Dacrymycetaceae</taxon>
        <taxon>Calocera</taxon>
    </lineage>
</organism>
<dbReference type="PROSITE" id="PS00028">
    <property type="entry name" value="ZINC_FINGER_C2H2_1"/>
    <property type="match status" value="2"/>
</dbReference>
<reference evidence="13 14" key="1">
    <citation type="journal article" date="2016" name="Mol. Biol. Evol.">
        <title>Comparative Genomics of Early-Diverging Mushroom-Forming Fungi Provides Insights into the Origins of Lignocellulose Decay Capabilities.</title>
        <authorList>
            <person name="Nagy L.G."/>
            <person name="Riley R."/>
            <person name="Tritt A."/>
            <person name="Adam C."/>
            <person name="Daum C."/>
            <person name="Floudas D."/>
            <person name="Sun H."/>
            <person name="Yadav J.S."/>
            <person name="Pangilinan J."/>
            <person name="Larsson K.H."/>
            <person name="Matsuura K."/>
            <person name="Barry K."/>
            <person name="Labutti K."/>
            <person name="Kuo R."/>
            <person name="Ohm R.A."/>
            <person name="Bhattacharya S.S."/>
            <person name="Shirouzu T."/>
            <person name="Yoshinaga Y."/>
            <person name="Martin F.M."/>
            <person name="Grigoriev I.V."/>
            <person name="Hibbett D.S."/>
        </authorList>
    </citation>
    <scope>NUCLEOTIDE SEQUENCE [LARGE SCALE GENOMIC DNA]</scope>
    <source>
        <strain evidence="13 14">HHB12733</strain>
    </source>
</reference>
<feature type="domain" description="C2H2-type" evidence="12">
    <location>
        <begin position="436"/>
        <end position="463"/>
    </location>
</feature>
<dbReference type="GO" id="GO:0003700">
    <property type="term" value="F:DNA-binding transcription factor activity"/>
    <property type="evidence" value="ECO:0007669"/>
    <property type="project" value="InterPro"/>
</dbReference>
<dbReference type="InterPro" id="IPR052127">
    <property type="entry name" value="STE12_transcription_factor"/>
</dbReference>
<dbReference type="PANTHER" id="PTHR47427">
    <property type="entry name" value="PROTEIN STE12"/>
    <property type="match status" value="1"/>
</dbReference>
<dbReference type="SUPFAM" id="SSF57667">
    <property type="entry name" value="beta-beta-alpha zinc fingers"/>
    <property type="match status" value="1"/>
</dbReference>
<keyword evidence="10" id="KW-0863">Zinc-finger</keyword>
<dbReference type="InParanoid" id="A0A165GJB5"/>
<keyword evidence="10" id="KW-0862">Zinc</keyword>
<evidence type="ECO:0000256" key="11">
    <source>
        <dbReference type="SAM" id="MobiDB-lite"/>
    </source>
</evidence>
<evidence type="ECO:0000259" key="12">
    <source>
        <dbReference type="PROSITE" id="PS50157"/>
    </source>
</evidence>
<protein>
    <recommendedName>
        <fullName evidence="9">Wilms tumor protein homolog</fullName>
    </recommendedName>
</protein>
<dbReference type="InterPro" id="IPR036236">
    <property type="entry name" value="Znf_C2H2_sf"/>
</dbReference>
<dbReference type="Pfam" id="PF02200">
    <property type="entry name" value="STE"/>
    <property type="match status" value="1"/>
</dbReference>
<dbReference type="InterPro" id="IPR003120">
    <property type="entry name" value="Ste12"/>
</dbReference>
<evidence type="ECO:0000256" key="3">
    <source>
        <dbReference type="ARBA" id="ARBA00022499"/>
    </source>
</evidence>
<keyword evidence="5" id="KW-0805">Transcription regulation</keyword>
<feature type="compositionally biased region" description="Basic residues" evidence="11">
    <location>
        <begin position="299"/>
        <end position="313"/>
    </location>
</feature>
<feature type="domain" description="C2H2-type" evidence="12">
    <location>
        <begin position="406"/>
        <end position="435"/>
    </location>
</feature>
<dbReference type="Proteomes" id="UP000076842">
    <property type="component" value="Unassembled WGS sequence"/>
</dbReference>
<feature type="region of interest" description="Disordered" evidence="11">
    <location>
        <begin position="617"/>
        <end position="642"/>
    </location>
</feature>
<dbReference type="Pfam" id="PF00096">
    <property type="entry name" value="zf-C2H2"/>
    <property type="match status" value="2"/>
</dbReference>
<evidence type="ECO:0000256" key="7">
    <source>
        <dbReference type="ARBA" id="ARBA00023242"/>
    </source>
</evidence>
<dbReference type="GO" id="GO:0005730">
    <property type="term" value="C:nucleolus"/>
    <property type="evidence" value="ECO:0007669"/>
    <property type="project" value="UniProtKB-SubCell"/>
</dbReference>
<dbReference type="OrthoDB" id="654211at2759"/>
<evidence type="ECO:0000313" key="14">
    <source>
        <dbReference type="Proteomes" id="UP000076842"/>
    </source>
</evidence>
<dbReference type="FunFam" id="3.30.160.60:FF:000063">
    <property type="entry name" value="Wilms tumor 1-KTS isoform"/>
    <property type="match status" value="1"/>
</dbReference>
<feature type="region of interest" description="Disordered" evidence="11">
    <location>
        <begin position="268"/>
        <end position="287"/>
    </location>
</feature>
<dbReference type="STRING" id="1353952.A0A165GJB5"/>
<dbReference type="GO" id="GO:0005654">
    <property type="term" value="C:nucleoplasm"/>
    <property type="evidence" value="ECO:0007669"/>
    <property type="project" value="UniProtKB-SubCell"/>
</dbReference>
<evidence type="ECO:0000256" key="5">
    <source>
        <dbReference type="ARBA" id="ARBA00023015"/>
    </source>
</evidence>
<dbReference type="PROSITE" id="PS50157">
    <property type="entry name" value="ZINC_FINGER_C2H2_2"/>
    <property type="match status" value="2"/>
</dbReference>
<feature type="region of interest" description="Disordered" evidence="11">
    <location>
        <begin position="297"/>
        <end position="341"/>
    </location>
</feature>
<dbReference type="Gene3D" id="3.30.160.60">
    <property type="entry name" value="Classic Zinc Finger"/>
    <property type="match status" value="2"/>
</dbReference>
<proteinExistence type="inferred from homology"/>
<comment type="subcellular location">
    <subcellularLocation>
        <location evidence="1">Nucleus</location>
        <location evidence="1">Nucleolus</location>
    </subcellularLocation>
    <subcellularLocation>
        <location evidence="2">Nucleus</location>
        <location evidence="2">Nucleoplasm</location>
    </subcellularLocation>
</comment>
<keyword evidence="6" id="KW-0804">Transcription</keyword>
<evidence type="ECO:0000256" key="1">
    <source>
        <dbReference type="ARBA" id="ARBA00004604"/>
    </source>
</evidence>
<evidence type="ECO:0000256" key="6">
    <source>
        <dbReference type="ARBA" id="ARBA00023163"/>
    </source>
</evidence>
<sequence length="776" mass="85964">MNTPSPLSDFEEQHKQQIALFNGYAHQSQQPFLPSPPMSVAGGAPLANADTIPRPLTLHEQQLLAHLDRLKFFLATAPSQWEDGNVGSTSPPEHQHPALNRFLLPSNEYVSCVLWNGLYHITGTDIVRALVFRFEAFGRPVRNMKKFEEGVFSDLRNLKPGTDACLEEPKSAFLDLLFKYQCIRTQKKQKVFYWFSVPHDRLFLDALERDLKRERMGLEPTTTVVGEPARSFKYDTKRSLYDQFLKSQSVDGEDELDQAARQVGIDCDSSLGSMTPEPTPIPGHISNMFSLFEGSPTYKQRRKRAQKPSRSRLSRPGSVMDDGRAESISDWEDDSQRSDSVGLGMPQMQYEDSYMQMDPNQYAQFVSPPPFQGQFFMPPMPTPPSSVASQTPFFEMQAPMMKTKVFACQLHTCGRVFKRMEHLRRHQRTHTMEKPYACAKCGKRFSRSDNLAQHVRTHGREEGTGAGILASQLRMHSQEMLSEPEFESDDDSMMADPREIEVNADVGAAAEGEEGLLLPQEAMQEHGMYNMPQFASSAPVIPSLPSDAFAFNGLVTPPGSAAFMPTDSASWPHQSNNFLFSQEMHRPPTAPATPHVEQFHKGAFSSYGPGPIRRFRSVTPNHTAAPYPTMRRGNSADNVSPGKAWHARYASPLTTPPLVASPVGPEPETATQENYMGGIHSEIDPGLLNSDGSFATTSSAVPDLTYSMFDSPFPSSSSSSSLPSLHLFTDPKDLISPTGTSALFSFDAAAATPTPTAASVAEAFSEFTKGRRPTTL</sequence>
<evidence type="ECO:0000256" key="2">
    <source>
        <dbReference type="ARBA" id="ARBA00004642"/>
    </source>
</evidence>
<dbReference type="GO" id="GO:1990527">
    <property type="term" value="C:Tec1p-Ste12p-Dig1p complex"/>
    <property type="evidence" value="ECO:0007669"/>
    <property type="project" value="TreeGrafter"/>
</dbReference>
<dbReference type="PANTHER" id="PTHR47427:SF1">
    <property type="entry name" value="PROTEIN STE12"/>
    <property type="match status" value="1"/>
</dbReference>
<dbReference type="GO" id="GO:1990526">
    <property type="term" value="C:Ste12p-Dig1p-Dig2p complex"/>
    <property type="evidence" value="ECO:0007669"/>
    <property type="project" value="TreeGrafter"/>
</dbReference>